<proteinExistence type="inferred from homology"/>
<dbReference type="PANTHER" id="PTHR33048:SF47">
    <property type="entry name" value="INTEGRAL MEMBRANE PROTEIN-RELATED"/>
    <property type="match status" value="1"/>
</dbReference>
<feature type="transmembrane region" description="Helical" evidence="7">
    <location>
        <begin position="135"/>
        <end position="155"/>
    </location>
</feature>
<keyword evidence="4 7" id="KW-0472">Membrane</keyword>
<feature type="compositionally biased region" description="Polar residues" evidence="6">
    <location>
        <begin position="327"/>
        <end position="337"/>
    </location>
</feature>
<comment type="caution">
    <text evidence="9">The sequence shown here is derived from an EMBL/GenBank/DDBJ whole genome shotgun (WGS) entry which is preliminary data.</text>
</comment>
<evidence type="ECO:0000259" key="8">
    <source>
        <dbReference type="Pfam" id="PF20684"/>
    </source>
</evidence>
<feature type="compositionally biased region" description="Basic and acidic residues" evidence="6">
    <location>
        <begin position="338"/>
        <end position="348"/>
    </location>
</feature>
<feature type="transmembrane region" description="Helical" evidence="7">
    <location>
        <begin position="214"/>
        <end position="232"/>
    </location>
</feature>
<evidence type="ECO:0000313" key="10">
    <source>
        <dbReference type="Proteomes" id="UP000664169"/>
    </source>
</evidence>
<keyword evidence="3 7" id="KW-1133">Transmembrane helix</keyword>
<dbReference type="AlphaFoldDB" id="A0A8H3FHP7"/>
<evidence type="ECO:0000256" key="6">
    <source>
        <dbReference type="SAM" id="MobiDB-lite"/>
    </source>
</evidence>
<reference evidence="9" key="1">
    <citation type="submission" date="2021-03" db="EMBL/GenBank/DDBJ databases">
        <authorList>
            <person name="Tagirdzhanova G."/>
        </authorList>
    </citation>
    <scope>NUCLEOTIDE SEQUENCE</scope>
</reference>
<keyword evidence="2 7" id="KW-0812">Transmembrane</keyword>
<evidence type="ECO:0000256" key="5">
    <source>
        <dbReference type="ARBA" id="ARBA00038359"/>
    </source>
</evidence>
<gene>
    <name evidence="9" type="ORF">GOMPHAMPRED_002227</name>
</gene>
<dbReference type="EMBL" id="CAJPDQ010000016">
    <property type="protein sequence ID" value="CAF9921096.1"/>
    <property type="molecule type" value="Genomic_DNA"/>
</dbReference>
<feature type="domain" description="Rhodopsin" evidence="8">
    <location>
        <begin position="34"/>
        <end position="295"/>
    </location>
</feature>
<comment type="similarity">
    <text evidence="5">Belongs to the SAT4 family.</text>
</comment>
<organism evidence="9 10">
    <name type="scientific">Gomphillus americanus</name>
    <dbReference type="NCBI Taxonomy" id="1940652"/>
    <lineage>
        <taxon>Eukaryota</taxon>
        <taxon>Fungi</taxon>
        <taxon>Dikarya</taxon>
        <taxon>Ascomycota</taxon>
        <taxon>Pezizomycotina</taxon>
        <taxon>Lecanoromycetes</taxon>
        <taxon>OSLEUM clade</taxon>
        <taxon>Ostropomycetidae</taxon>
        <taxon>Ostropales</taxon>
        <taxon>Graphidaceae</taxon>
        <taxon>Gomphilloideae</taxon>
        <taxon>Gomphillus</taxon>
    </lineage>
</organism>
<sequence>MSSSDTTDLYEYCGDQLVGTSIAFLLLNIIFVTLRFVARRSTGQSLALDDCLIVGALVANLALDPLCLAIVYVGGTGRHVAYWTEIMHQPEVLINWGKILFTIEQTYFLAVLFAKLAILAMYIRIFTSKPALYTSYVMAGILIAAWLGSAISGLVQCRPLWCAFDKSRPQECTCINILAFFRYISLPNIVTDSIMLVLPLPTIWRLKLTGSQKLGLTGAFLMGSLWVLLFIASCSSNDLVRGLVASCVRFAIFFEQDALADATWKTAYLSVWTVTEPGTYLIAACLPVLRPLVRRVRGKTSSDPPSRRSGGISKLEGRIPTSKYHNRSLQNKSISNRRGSESTSDKIDLIGQNGRDQSRLELSNMEPAAYGTNHIAVTSEFNVEYHDRN</sequence>
<feature type="region of interest" description="Disordered" evidence="6">
    <location>
        <begin position="297"/>
        <end position="357"/>
    </location>
</feature>
<dbReference type="Proteomes" id="UP000664169">
    <property type="component" value="Unassembled WGS sequence"/>
</dbReference>
<evidence type="ECO:0000256" key="1">
    <source>
        <dbReference type="ARBA" id="ARBA00004141"/>
    </source>
</evidence>
<comment type="subcellular location">
    <subcellularLocation>
        <location evidence="1">Membrane</location>
        <topology evidence="1">Multi-pass membrane protein</topology>
    </subcellularLocation>
</comment>
<accession>A0A8H3FHP7</accession>
<keyword evidence="10" id="KW-1185">Reference proteome</keyword>
<evidence type="ECO:0000256" key="4">
    <source>
        <dbReference type="ARBA" id="ARBA00023136"/>
    </source>
</evidence>
<name>A0A8H3FHP7_9LECA</name>
<dbReference type="GO" id="GO:0016020">
    <property type="term" value="C:membrane"/>
    <property type="evidence" value="ECO:0007669"/>
    <property type="project" value="UniProtKB-SubCell"/>
</dbReference>
<feature type="transmembrane region" description="Helical" evidence="7">
    <location>
        <begin position="20"/>
        <end position="38"/>
    </location>
</feature>
<dbReference type="PANTHER" id="PTHR33048">
    <property type="entry name" value="PTH11-LIKE INTEGRAL MEMBRANE PROTEIN (AFU_ORTHOLOGUE AFUA_5G11245)"/>
    <property type="match status" value="1"/>
</dbReference>
<protein>
    <recommendedName>
        <fullName evidence="8">Rhodopsin domain-containing protein</fullName>
    </recommendedName>
</protein>
<evidence type="ECO:0000313" key="9">
    <source>
        <dbReference type="EMBL" id="CAF9921096.1"/>
    </source>
</evidence>
<dbReference type="InterPro" id="IPR052337">
    <property type="entry name" value="SAT4-like"/>
</dbReference>
<evidence type="ECO:0000256" key="7">
    <source>
        <dbReference type="SAM" id="Phobius"/>
    </source>
</evidence>
<dbReference type="Pfam" id="PF20684">
    <property type="entry name" value="Fung_rhodopsin"/>
    <property type="match status" value="1"/>
</dbReference>
<dbReference type="OrthoDB" id="3529975at2759"/>
<evidence type="ECO:0000256" key="2">
    <source>
        <dbReference type="ARBA" id="ARBA00022692"/>
    </source>
</evidence>
<feature type="transmembrane region" description="Helical" evidence="7">
    <location>
        <begin position="106"/>
        <end position="123"/>
    </location>
</feature>
<feature type="transmembrane region" description="Helical" evidence="7">
    <location>
        <begin position="50"/>
        <end position="73"/>
    </location>
</feature>
<dbReference type="InterPro" id="IPR049326">
    <property type="entry name" value="Rhodopsin_dom_fungi"/>
</dbReference>
<evidence type="ECO:0000256" key="3">
    <source>
        <dbReference type="ARBA" id="ARBA00022989"/>
    </source>
</evidence>